<keyword evidence="7" id="KW-0443">Lipid metabolism</keyword>
<dbReference type="CDD" id="cd06481">
    <property type="entry name" value="ACD_HspB9_like"/>
    <property type="match status" value="1"/>
</dbReference>
<evidence type="ECO:0000256" key="7">
    <source>
        <dbReference type="ARBA" id="ARBA00023098"/>
    </source>
</evidence>
<comment type="caution">
    <text evidence="15">The sequence shown here is derived from an EMBL/GenBank/DDBJ whole genome shotgun (WGS) entry which is preliminary data.</text>
</comment>
<comment type="subcellular location">
    <subcellularLocation>
        <location evidence="1">Secreted</location>
    </subcellularLocation>
</comment>
<dbReference type="PROSITE" id="PS50095">
    <property type="entry name" value="PLAT"/>
    <property type="match status" value="1"/>
</dbReference>
<sequence>MQCSCVFQPSFCTPMAFHWPVPVRTLWPETRSIFILMENDILRQMEEMQRSMDFMDQVQQLIFKKIEAIDQGTKLFDAKPIPYKTEKEGNRFALTLDTKDFSSEELTVKQVGQKLRVTGKHEKKEEDGKGGYAFKYQEFRQEFELPQDVNPDEVTCSLSNGQLQIEAPCLALPALTERTVPINSSPAVKTHPERSTEEQEMTNGTIADLLKDGNRSEDVVGPNVKYCLRKSRNPDDVGCYLNPGQNDSLQECGFNATAKTILVIHGWAMSGMFENWLHKLVSAIQEREREANVIVVDWLNLAHQVYPDAVNHTQTVGDDIAKLLEWLKDELNLPLQNVHMIGYSLGAHVAGYAGTSVNGTIGRITGLDPAGPMFEGVDSHKRLSPDDADFVDVLHTYTREALGVSIGIQQPVGHIDIYPNGGDIQPGCGLSDILGTMAYGGFGEAVKCEHERSVHLFVDSLLNKDHQSFAYRCTDPRRFKKGICLSCRKNRCTSLGYNTKKMHNRRNSKMYLKTRADMPFGGYHYQMKMHVFSKADGEDKDPTFFVKLYGAHNDTQDHSVDLPDKIGLNFTNSFLVFTEEDIGDLLKIKLSWEGAPKSLSSMWKKIKSLFLFGGTKENQVLEVRRIRVKCGETQKKFTFCAKDPTATKITPGNEITFVKCRDGWEVKPRKRYDAKCKDSSQSDIGDHLNCTKRLKTLIAIGLSPAITGFLYSSVDNGQSFETTDSTLIEEGLKPEAKESDRSYISVAIDSSNHVLRKPLRSTLTISFDMPLQ</sequence>
<evidence type="ECO:0000256" key="1">
    <source>
        <dbReference type="ARBA" id="ARBA00004613"/>
    </source>
</evidence>
<dbReference type="SUPFAM" id="SSF49723">
    <property type="entry name" value="Lipase/lipooxygenase domain (PLAT/LH2 domain)"/>
    <property type="match status" value="1"/>
</dbReference>
<keyword evidence="5" id="KW-0732">Signal</keyword>
<feature type="non-terminal residue" evidence="15">
    <location>
        <position position="1"/>
    </location>
</feature>
<accession>A0ABS2XCW9</accession>
<reference evidence="15" key="1">
    <citation type="journal article" date="2021" name="Cell">
        <title>Tracing the genetic footprints of vertebrate landing in non-teleost ray-finned fishes.</title>
        <authorList>
            <person name="Bi X."/>
            <person name="Wang K."/>
            <person name="Yang L."/>
            <person name="Pan H."/>
            <person name="Jiang H."/>
            <person name="Wei Q."/>
            <person name="Fang M."/>
            <person name="Yu H."/>
            <person name="Zhu C."/>
            <person name="Cai Y."/>
            <person name="He Y."/>
            <person name="Gan X."/>
            <person name="Zeng H."/>
            <person name="Yu D."/>
            <person name="Zhu Y."/>
            <person name="Jiang H."/>
            <person name="Qiu Q."/>
            <person name="Yang H."/>
            <person name="Zhang Y.E."/>
            <person name="Wang W."/>
            <person name="Zhu M."/>
            <person name="He S."/>
            <person name="Zhang G."/>
        </authorList>
    </citation>
    <scope>NUCLEOTIDE SEQUENCE</scope>
    <source>
        <strain evidence="15">Pddl_001</strain>
    </source>
</reference>
<evidence type="ECO:0000313" key="16">
    <source>
        <dbReference type="Proteomes" id="UP001166093"/>
    </source>
</evidence>
<dbReference type="Proteomes" id="UP001166093">
    <property type="component" value="Unassembled WGS sequence"/>
</dbReference>
<evidence type="ECO:0000256" key="4">
    <source>
        <dbReference type="ARBA" id="ARBA00022674"/>
    </source>
</evidence>
<evidence type="ECO:0000256" key="12">
    <source>
        <dbReference type="RuleBase" id="RU004262"/>
    </source>
</evidence>
<evidence type="ECO:0000256" key="9">
    <source>
        <dbReference type="PROSITE-ProRule" id="PRU00152"/>
    </source>
</evidence>
<dbReference type="PANTHER" id="PTHR11610">
    <property type="entry name" value="LIPASE"/>
    <property type="match status" value="1"/>
</dbReference>
<proteinExistence type="inferred from homology"/>
<keyword evidence="16" id="KW-1185">Reference proteome</keyword>
<comment type="similarity">
    <text evidence="10 11">Belongs to the small heat shock protein (HSP20) family.</text>
</comment>
<dbReference type="InterPro" id="IPR001024">
    <property type="entry name" value="PLAT/LH2_dom"/>
</dbReference>
<dbReference type="Gene3D" id="2.60.60.20">
    <property type="entry name" value="PLAT/LH2 domain"/>
    <property type="match status" value="1"/>
</dbReference>
<dbReference type="InterPro" id="IPR033906">
    <property type="entry name" value="Lipase_N"/>
</dbReference>
<dbReference type="InterPro" id="IPR008978">
    <property type="entry name" value="HSP20-like_chaperone"/>
</dbReference>
<dbReference type="InterPro" id="IPR002330">
    <property type="entry name" value="Lipo_Lipase"/>
</dbReference>
<dbReference type="InterPro" id="IPR002068">
    <property type="entry name" value="A-crystallin/Hsp20_dom"/>
</dbReference>
<keyword evidence="8" id="KW-0325">Glycoprotein</keyword>
<dbReference type="PROSITE" id="PS01031">
    <property type="entry name" value="SHSP"/>
    <property type="match status" value="1"/>
</dbReference>
<dbReference type="PRINTS" id="PR00821">
    <property type="entry name" value="TAGLIPASE"/>
</dbReference>
<evidence type="ECO:0000256" key="10">
    <source>
        <dbReference type="PROSITE-ProRule" id="PRU00285"/>
    </source>
</evidence>
<evidence type="ECO:0000256" key="2">
    <source>
        <dbReference type="ARBA" id="ARBA00010701"/>
    </source>
</evidence>
<evidence type="ECO:0000313" key="15">
    <source>
        <dbReference type="EMBL" id="MBN3272014.1"/>
    </source>
</evidence>
<evidence type="ECO:0000259" key="14">
    <source>
        <dbReference type="PROSITE" id="PS50095"/>
    </source>
</evidence>
<dbReference type="Pfam" id="PF00151">
    <property type="entry name" value="Lipase"/>
    <property type="match status" value="1"/>
</dbReference>
<comment type="caution">
    <text evidence="9">Lacks conserved residue(s) required for the propagation of feature annotation.</text>
</comment>
<dbReference type="Pfam" id="PF01477">
    <property type="entry name" value="PLAT"/>
    <property type="match status" value="1"/>
</dbReference>
<evidence type="ECO:0000256" key="11">
    <source>
        <dbReference type="RuleBase" id="RU003616"/>
    </source>
</evidence>
<feature type="domain" description="SHSP" evidence="13">
    <location>
        <begin position="74"/>
        <end position="185"/>
    </location>
</feature>
<organism evidence="15 16">
    <name type="scientific">Polyodon spathula</name>
    <name type="common">North American paddlefish</name>
    <name type="synonym">Squalus spathula</name>
    <dbReference type="NCBI Taxonomy" id="7913"/>
    <lineage>
        <taxon>Eukaryota</taxon>
        <taxon>Metazoa</taxon>
        <taxon>Chordata</taxon>
        <taxon>Craniata</taxon>
        <taxon>Vertebrata</taxon>
        <taxon>Euteleostomi</taxon>
        <taxon>Actinopterygii</taxon>
        <taxon>Chondrostei</taxon>
        <taxon>Acipenseriformes</taxon>
        <taxon>Polyodontidae</taxon>
        <taxon>Polyodon</taxon>
    </lineage>
</organism>
<dbReference type="InterPro" id="IPR036392">
    <property type="entry name" value="PLAT/LH2_dom_sf"/>
</dbReference>
<name>A0ABS2XCW9_POLSP</name>
<evidence type="ECO:0000256" key="5">
    <source>
        <dbReference type="ARBA" id="ARBA00022729"/>
    </source>
</evidence>
<dbReference type="CDD" id="cd00707">
    <property type="entry name" value="Pancreat_lipase_like"/>
    <property type="match status" value="1"/>
</dbReference>
<keyword evidence="4" id="KW-0358">Heparin-binding</keyword>
<protein>
    <submittedName>
        <fullName evidence="15">LIPE lipase</fullName>
    </submittedName>
</protein>
<dbReference type="PRINTS" id="PR00822">
    <property type="entry name" value="LIPOLIPASE"/>
</dbReference>
<evidence type="ECO:0000256" key="6">
    <source>
        <dbReference type="ARBA" id="ARBA00022963"/>
    </source>
</evidence>
<dbReference type="SUPFAM" id="SSF53474">
    <property type="entry name" value="alpha/beta-Hydrolases"/>
    <property type="match status" value="1"/>
</dbReference>
<keyword evidence="6" id="KW-0442">Lipid degradation</keyword>
<evidence type="ECO:0000256" key="8">
    <source>
        <dbReference type="ARBA" id="ARBA00023180"/>
    </source>
</evidence>
<dbReference type="PANTHER" id="PTHR11610:SF13">
    <property type="entry name" value="ENDOTHELIAL LIPASE"/>
    <property type="match status" value="1"/>
</dbReference>
<dbReference type="Gene3D" id="3.40.50.1820">
    <property type="entry name" value="alpha/beta hydrolase"/>
    <property type="match status" value="1"/>
</dbReference>
<dbReference type="SUPFAM" id="SSF49764">
    <property type="entry name" value="HSP20-like chaperones"/>
    <property type="match status" value="1"/>
</dbReference>
<dbReference type="Gene3D" id="2.60.40.790">
    <property type="match status" value="1"/>
</dbReference>
<evidence type="ECO:0000259" key="13">
    <source>
        <dbReference type="PROSITE" id="PS01031"/>
    </source>
</evidence>
<dbReference type="EMBL" id="JAAWVQ010015674">
    <property type="protein sequence ID" value="MBN3272014.1"/>
    <property type="molecule type" value="Genomic_DNA"/>
</dbReference>
<comment type="similarity">
    <text evidence="2 12">Belongs to the AB hydrolase superfamily. Lipase family.</text>
</comment>
<evidence type="ECO:0000256" key="3">
    <source>
        <dbReference type="ARBA" id="ARBA00022525"/>
    </source>
</evidence>
<dbReference type="InterPro" id="IPR000734">
    <property type="entry name" value="TAG_lipase"/>
</dbReference>
<gene>
    <name evidence="15" type="primary">Lipg</name>
    <name evidence="15" type="ORF">GTO93_0006324</name>
</gene>
<keyword evidence="3" id="KW-0964">Secreted</keyword>
<dbReference type="InterPro" id="IPR013818">
    <property type="entry name" value="Lipase"/>
</dbReference>
<feature type="domain" description="PLAT" evidence="14">
    <location>
        <begin position="523"/>
        <end position="659"/>
    </location>
</feature>
<feature type="non-terminal residue" evidence="15">
    <location>
        <position position="772"/>
    </location>
</feature>
<dbReference type="Pfam" id="PF00011">
    <property type="entry name" value="HSP20"/>
    <property type="match status" value="1"/>
</dbReference>
<dbReference type="InterPro" id="IPR029058">
    <property type="entry name" value="AB_hydrolase_fold"/>
</dbReference>